<dbReference type="InterPro" id="IPR005674">
    <property type="entry name" value="CocE/Ser_esterase"/>
</dbReference>
<evidence type="ECO:0000256" key="3">
    <source>
        <dbReference type="ARBA" id="ARBA00012463"/>
    </source>
</evidence>
<evidence type="ECO:0000256" key="8">
    <source>
        <dbReference type="ARBA" id="ARBA00030045"/>
    </source>
</evidence>
<evidence type="ECO:0000313" key="12">
    <source>
        <dbReference type="Proteomes" id="UP001569904"/>
    </source>
</evidence>
<evidence type="ECO:0000256" key="4">
    <source>
        <dbReference type="ARBA" id="ARBA00022438"/>
    </source>
</evidence>
<keyword evidence="7" id="KW-0720">Serine protease</keyword>
<comment type="catalytic activity">
    <reaction evidence="1">
        <text>Hydrolyzes Xaa-Pro-|- bonds to release unblocked, N-terminal dipeptides from substrates including Ala-Pro-|-p-nitroanilide and (sequentially) Tyr-Pro-|-Phe-Pro-|-Gly-Pro-|-Ile.</text>
        <dbReference type="EC" id="3.4.14.11"/>
    </reaction>
</comment>
<evidence type="ECO:0000256" key="5">
    <source>
        <dbReference type="ARBA" id="ARBA00022670"/>
    </source>
</evidence>
<dbReference type="InterPro" id="IPR008979">
    <property type="entry name" value="Galactose-bd-like_sf"/>
</dbReference>
<name>A0ABV4QSI2_9ACTN</name>
<dbReference type="SUPFAM" id="SSF49785">
    <property type="entry name" value="Galactose-binding domain-like"/>
    <property type="match status" value="1"/>
</dbReference>
<dbReference type="PRINTS" id="PR00923">
    <property type="entry name" value="LACTOPTASE"/>
</dbReference>
<evidence type="ECO:0000259" key="10">
    <source>
        <dbReference type="SMART" id="SM00939"/>
    </source>
</evidence>
<dbReference type="Pfam" id="PF02129">
    <property type="entry name" value="Peptidase_S15"/>
    <property type="match status" value="1"/>
</dbReference>
<sequence length="662" mass="72130">MTRRSVERTRRTMTLPMTVAALTGAVLAGASGGATALAQPSPEIVVEDGATQPVFSYKDAIREHVYVESSVDSDRDGRKDRVNVDIIRPAETEHGLKVPVIMDESPYYDNAGRGNESERKTYDSAGNPVKFPLFYDNYFVPRGYAFLAVDMVGTTRSDGCPVSGGPSDVLGGKAVVDWLNGRAKAYRPDGTPARAAWTTGRTGMIGKSYDGTLANGVAATGVEGLETIVPISAISSWYGYSRMNGVKYWTDEQPWLASYVDTDPPEKCAPVNAGLDEGEDDATGDYNAYWRTADYRNGTIARASRVRASVFAAHGVNDLNVKDDQFAEWWRALARRGVERKVWLTQRGHVDPFDTRRDAWVDTLHRWFDHELQQIPNGIMREPRADIEIGPDRWISQRDWPSRDARNVVLRPGAGGALGAERAAEGTTAAFTDAPGPRGDGHAESAMVSDPAADRPYRTAFVSGPLPRTGRLSGTPEAHLKIKLDRPTANLTALLVDYGEDTRVNYLGSGSGIRTLGTEDCHGESTPADDACYRQTEVTTVTSPVNVVARGWLDAQNDRSLSRPRPLEPGRYYNVQWETLSQEYLLKKGHRLALVLAGTDADYNTETPTGAQVTLDLRGSSITVPVAAAGDDPTALVAPPQPATTWRGPATVTLPVQERELY</sequence>
<keyword evidence="4" id="KW-0031">Aminopeptidase</keyword>
<dbReference type="NCBIfam" id="NF003780">
    <property type="entry name" value="PRK05371.1-1"/>
    <property type="match status" value="1"/>
</dbReference>
<dbReference type="InterPro" id="IPR029058">
    <property type="entry name" value="AB_hydrolase_fold"/>
</dbReference>
<feature type="domain" description="Xaa-Pro dipeptidyl-peptidase C-terminal" evidence="10">
    <location>
        <begin position="365"/>
        <end position="623"/>
    </location>
</feature>
<dbReference type="Gene3D" id="2.60.120.260">
    <property type="entry name" value="Galactose-binding domain-like"/>
    <property type="match status" value="1"/>
</dbReference>
<evidence type="ECO:0000256" key="6">
    <source>
        <dbReference type="ARBA" id="ARBA00022801"/>
    </source>
</evidence>
<feature type="chain" id="PRO_5046476013" description="Xaa-Pro dipeptidyl-peptidase" evidence="9">
    <location>
        <begin position="37"/>
        <end position="662"/>
    </location>
</feature>
<dbReference type="EC" id="3.4.14.11" evidence="3"/>
<keyword evidence="9" id="KW-0732">Signal</keyword>
<dbReference type="Gene3D" id="3.40.50.1820">
    <property type="entry name" value="alpha/beta hydrolase"/>
    <property type="match status" value="2"/>
</dbReference>
<keyword evidence="12" id="KW-1185">Reference proteome</keyword>
<evidence type="ECO:0000256" key="1">
    <source>
        <dbReference type="ARBA" id="ARBA00000123"/>
    </source>
</evidence>
<dbReference type="SUPFAM" id="SSF53474">
    <property type="entry name" value="alpha/beta-Hydrolases"/>
    <property type="match status" value="1"/>
</dbReference>
<evidence type="ECO:0000256" key="9">
    <source>
        <dbReference type="SAM" id="SignalP"/>
    </source>
</evidence>
<dbReference type="InterPro" id="IPR013736">
    <property type="entry name" value="Xaa-Pro_dipept_C"/>
</dbReference>
<organism evidence="11 12">
    <name type="scientific">Actinomadura chokoriensis</name>
    <dbReference type="NCBI Taxonomy" id="454156"/>
    <lineage>
        <taxon>Bacteria</taxon>
        <taxon>Bacillati</taxon>
        <taxon>Actinomycetota</taxon>
        <taxon>Actinomycetes</taxon>
        <taxon>Streptosporangiales</taxon>
        <taxon>Thermomonosporaceae</taxon>
        <taxon>Actinomadura</taxon>
    </lineage>
</organism>
<keyword evidence="6" id="KW-0378">Hydrolase</keyword>
<dbReference type="RefSeq" id="WP_371939203.1">
    <property type="nucleotide sequence ID" value="NZ_JAXCEH010000002.1"/>
</dbReference>
<dbReference type="SMART" id="SM00939">
    <property type="entry name" value="PepX_C"/>
    <property type="match status" value="1"/>
</dbReference>
<comment type="caution">
    <text evidence="11">The sequence shown here is derived from an EMBL/GenBank/DDBJ whole genome shotgun (WGS) entry which is preliminary data.</text>
</comment>
<proteinExistence type="inferred from homology"/>
<evidence type="ECO:0000256" key="2">
    <source>
        <dbReference type="ARBA" id="ARBA00010819"/>
    </source>
</evidence>
<comment type="similarity">
    <text evidence="2">Belongs to the peptidase S15 family.</text>
</comment>
<dbReference type="Pfam" id="PF08530">
    <property type="entry name" value="PepX_C"/>
    <property type="match status" value="1"/>
</dbReference>
<gene>
    <name evidence="11" type="ORF">SM436_04240</name>
</gene>
<evidence type="ECO:0000256" key="7">
    <source>
        <dbReference type="ARBA" id="ARBA00022825"/>
    </source>
</evidence>
<dbReference type="Proteomes" id="UP001569904">
    <property type="component" value="Unassembled WGS sequence"/>
</dbReference>
<dbReference type="InterPro" id="IPR000383">
    <property type="entry name" value="Xaa-Pro-like_dom"/>
</dbReference>
<accession>A0ABV4QSI2</accession>
<evidence type="ECO:0000313" key="11">
    <source>
        <dbReference type="EMBL" id="MFA1552900.1"/>
    </source>
</evidence>
<feature type="signal peptide" evidence="9">
    <location>
        <begin position="1"/>
        <end position="36"/>
    </location>
</feature>
<dbReference type="NCBIfam" id="TIGR00976">
    <property type="entry name" value="CocE_NonD"/>
    <property type="match status" value="1"/>
</dbReference>
<keyword evidence="5" id="KW-0645">Protease</keyword>
<dbReference type="InterPro" id="IPR008252">
    <property type="entry name" value="Pept_S15_Xpro"/>
</dbReference>
<protein>
    <recommendedName>
        <fullName evidence="3">Xaa-Pro dipeptidyl-peptidase</fullName>
        <ecNumber evidence="3">3.4.14.11</ecNumber>
    </recommendedName>
    <alternativeName>
        <fullName evidence="8">X-prolyl-dipeptidyl aminopeptidase</fullName>
    </alternativeName>
</protein>
<reference evidence="11 12" key="1">
    <citation type="submission" date="2023-11" db="EMBL/GenBank/DDBJ databases">
        <title>Actinomadura monticuli sp. nov., isolated from volcanic ash.</title>
        <authorList>
            <person name="Lee S.D."/>
            <person name="Yang H."/>
            <person name="Kim I.S."/>
        </authorList>
    </citation>
    <scope>NUCLEOTIDE SEQUENCE [LARGE SCALE GENOMIC DNA]</scope>
    <source>
        <strain evidence="11 12">DSM 45346</strain>
    </source>
</reference>
<dbReference type="EMBL" id="JAXCEH010000002">
    <property type="protein sequence ID" value="MFA1552900.1"/>
    <property type="molecule type" value="Genomic_DNA"/>
</dbReference>